<sequence length="360" mass="38370">MRRTLPVVPALLPVLLLVVGCAGYQRGDLDDAVRRVRNAGAVGAQAMMAVDGRFIAATSGPAVPENGHFRIGSTTKTFVATVVLQLRAEGRLRLEDPVATHLPGVIPEQITVTDLLRHTSGLPDYSQDPAWDPFASAEDFAERRFQHYTARDLVEVAMRRPPRSEPGLAHQYSNTNYVVLGMLIEAVTGRGWQREVRGRIIEPLGLTGTSTGEGTRVPEPHARGFTRFETGGPLVDTTRLDPSAGDAGGAIISTPRDLLRFFAALLGGELLAPAELAAMKSTVPAEGGRYGLGLAWSELTCGGGYWRHGGSVPGYLTYEGFADDGSRGVVLSVSSMSMDGFSDLEQDAAAQELIDAALCA</sequence>
<dbReference type="EMBL" id="JACDUR010000004">
    <property type="protein sequence ID" value="MBA2892894.1"/>
    <property type="molecule type" value="Genomic_DNA"/>
</dbReference>
<keyword evidence="2" id="KW-0121">Carboxypeptidase</keyword>
<keyword evidence="2" id="KW-0378">Hydrolase</keyword>
<dbReference type="RefSeq" id="WP_181611608.1">
    <property type="nucleotide sequence ID" value="NZ_BAABAM010000003.1"/>
</dbReference>
<dbReference type="SUPFAM" id="SSF56601">
    <property type="entry name" value="beta-lactamase/transpeptidase-like"/>
    <property type="match status" value="1"/>
</dbReference>
<accession>A0A7W0CKJ5</accession>
<name>A0A7W0CKJ5_9ACTN</name>
<dbReference type="GO" id="GO:0009002">
    <property type="term" value="F:serine-type D-Ala-D-Ala carboxypeptidase activity"/>
    <property type="evidence" value="ECO:0007669"/>
    <property type="project" value="UniProtKB-EC"/>
</dbReference>
<dbReference type="PANTHER" id="PTHR46825">
    <property type="entry name" value="D-ALANYL-D-ALANINE-CARBOXYPEPTIDASE/ENDOPEPTIDASE AMPH"/>
    <property type="match status" value="1"/>
</dbReference>
<dbReference type="InterPro" id="IPR050491">
    <property type="entry name" value="AmpC-like"/>
</dbReference>
<dbReference type="PANTHER" id="PTHR46825:SF7">
    <property type="entry name" value="D-ALANYL-D-ALANINE CARBOXYPEPTIDASE"/>
    <property type="match status" value="1"/>
</dbReference>
<reference evidence="2 3" key="1">
    <citation type="submission" date="2020-07" db="EMBL/GenBank/DDBJ databases">
        <title>Genomic Encyclopedia of Type Strains, Phase IV (KMG-IV): sequencing the most valuable type-strain genomes for metagenomic binning, comparative biology and taxonomic classification.</title>
        <authorList>
            <person name="Goeker M."/>
        </authorList>
    </citation>
    <scope>NUCLEOTIDE SEQUENCE [LARGE SCALE GENOMIC DNA]</scope>
    <source>
        <strain evidence="2 3">DSM 45533</strain>
    </source>
</reference>
<dbReference type="AlphaFoldDB" id="A0A7W0CKJ5"/>
<evidence type="ECO:0000259" key="1">
    <source>
        <dbReference type="Pfam" id="PF00144"/>
    </source>
</evidence>
<organism evidence="2 3">
    <name type="scientific">Nonomuraea soli</name>
    <dbReference type="NCBI Taxonomy" id="1032476"/>
    <lineage>
        <taxon>Bacteria</taxon>
        <taxon>Bacillati</taxon>
        <taxon>Actinomycetota</taxon>
        <taxon>Actinomycetes</taxon>
        <taxon>Streptosporangiales</taxon>
        <taxon>Streptosporangiaceae</taxon>
        <taxon>Nonomuraea</taxon>
    </lineage>
</organism>
<dbReference type="InterPro" id="IPR001466">
    <property type="entry name" value="Beta-lactam-related"/>
</dbReference>
<keyword evidence="3" id="KW-1185">Reference proteome</keyword>
<evidence type="ECO:0000313" key="3">
    <source>
        <dbReference type="Proteomes" id="UP000530928"/>
    </source>
</evidence>
<gene>
    <name evidence="2" type="ORF">HNR30_004248</name>
</gene>
<comment type="caution">
    <text evidence="2">The sequence shown here is derived from an EMBL/GenBank/DDBJ whole genome shotgun (WGS) entry which is preliminary data.</text>
</comment>
<dbReference type="Gene3D" id="3.40.710.10">
    <property type="entry name" value="DD-peptidase/beta-lactamase superfamily"/>
    <property type="match status" value="1"/>
</dbReference>
<keyword evidence="2" id="KW-0645">Protease</keyword>
<dbReference type="Pfam" id="PF00144">
    <property type="entry name" value="Beta-lactamase"/>
    <property type="match status" value="1"/>
</dbReference>
<protein>
    <submittedName>
        <fullName evidence="2">D-alanyl-D-alanine carboxypeptidase</fullName>
        <ecNumber evidence="2">3.4.16.4</ecNumber>
    </submittedName>
</protein>
<feature type="domain" description="Beta-lactamase-related" evidence="1">
    <location>
        <begin position="36"/>
        <end position="349"/>
    </location>
</feature>
<dbReference type="PROSITE" id="PS51257">
    <property type="entry name" value="PROKAR_LIPOPROTEIN"/>
    <property type="match status" value="1"/>
</dbReference>
<dbReference type="InterPro" id="IPR012338">
    <property type="entry name" value="Beta-lactam/transpept-like"/>
</dbReference>
<dbReference type="Proteomes" id="UP000530928">
    <property type="component" value="Unassembled WGS sequence"/>
</dbReference>
<dbReference type="EC" id="3.4.16.4" evidence="2"/>
<evidence type="ECO:0000313" key="2">
    <source>
        <dbReference type="EMBL" id="MBA2892894.1"/>
    </source>
</evidence>
<proteinExistence type="predicted"/>